<keyword evidence="1" id="KW-1133">Transmembrane helix</keyword>
<evidence type="ECO:0008006" key="4">
    <source>
        <dbReference type="Google" id="ProtNLM"/>
    </source>
</evidence>
<name>A0ABN0TWJ5_9ACTN</name>
<dbReference type="EMBL" id="BAAAGX010000006">
    <property type="protein sequence ID" value="GAA0231978.1"/>
    <property type="molecule type" value="Genomic_DNA"/>
</dbReference>
<gene>
    <name evidence="2" type="ORF">GCM10009539_16740</name>
</gene>
<keyword evidence="3" id="KW-1185">Reference proteome</keyword>
<dbReference type="Proteomes" id="UP001500967">
    <property type="component" value="Unassembled WGS sequence"/>
</dbReference>
<evidence type="ECO:0000313" key="2">
    <source>
        <dbReference type="EMBL" id="GAA0231978.1"/>
    </source>
</evidence>
<feature type="transmembrane region" description="Helical" evidence="1">
    <location>
        <begin position="111"/>
        <end position="134"/>
    </location>
</feature>
<evidence type="ECO:0000256" key="1">
    <source>
        <dbReference type="SAM" id="Phobius"/>
    </source>
</evidence>
<keyword evidence="1" id="KW-0812">Transmembrane</keyword>
<proteinExistence type="predicted"/>
<accession>A0ABN0TWJ5</accession>
<feature type="transmembrane region" description="Helical" evidence="1">
    <location>
        <begin position="86"/>
        <end position="105"/>
    </location>
</feature>
<reference evidence="2 3" key="1">
    <citation type="journal article" date="2019" name="Int. J. Syst. Evol. Microbiol.">
        <title>The Global Catalogue of Microorganisms (GCM) 10K type strain sequencing project: providing services to taxonomists for standard genome sequencing and annotation.</title>
        <authorList>
            <consortium name="The Broad Institute Genomics Platform"/>
            <consortium name="The Broad Institute Genome Sequencing Center for Infectious Disease"/>
            <person name="Wu L."/>
            <person name="Ma J."/>
        </authorList>
    </citation>
    <scope>NUCLEOTIDE SEQUENCE [LARGE SCALE GENOMIC DNA]</scope>
    <source>
        <strain evidence="2 3">JCM 10425</strain>
    </source>
</reference>
<feature type="transmembrane region" description="Helical" evidence="1">
    <location>
        <begin position="7"/>
        <end position="24"/>
    </location>
</feature>
<feature type="transmembrane region" description="Helical" evidence="1">
    <location>
        <begin position="44"/>
        <end position="65"/>
    </location>
</feature>
<organism evidence="2 3">
    <name type="scientific">Cryptosporangium japonicum</name>
    <dbReference type="NCBI Taxonomy" id="80872"/>
    <lineage>
        <taxon>Bacteria</taxon>
        <taxon>Bacillati</taxon>
        <taxon>Actinomycetota</taxon>
        <taxon>Actinomycetes</taxon>
        <taxon>Cryptosporangiales</taxon>
        <taxon>Cryptosporangiaceae</taxon>
        <taxon>Cryptosporangium</taxon>
    </lineage>
</organism>
<evidence type="ECO:0000313" key="3">
    <source>
        <dbReference type="Proteomes" id="UP001500967"/>
    </source>
</evidence>
<keyword evidence="1" id="KW-0472">Membrane</keyword>
<protein>
    <recommendedName>
        <fullName evidence="4">Integral membrane protein</fullName>
    </recommendedName>
</protein>
<sequence length="142" mass="15464">MTLTEKRAWITLVVTVVTYAGYVVTVLRRADGRTLVDVPYAGPLLSTIGIAMVAAIVLEILISMVTPNASRVTDVRDKEIGRLGEYIGQSFVAIGGVAALLMALAEWDWFWIANVIYLNFALAAVLGAVAKVVIYHRPFPGW</sequence>
<dbReference type="RefSeq" id="WP_344648134.1">
    <property type="nucleotide sequence ID" value="NZ_BAAAGX010000006.1"/>
</dbReference>
<comment type="caution">
    <text evidence="2">The sequence shown here is derived from an EMBL/GenBank/DDBJ whole genome shotgun (WGS) entry which is preliminary data.</text>
</comment>